<dbReference type="PATRIC" id="fig|1447256.3.peg.1681"/>
<dbReference type="AlphaFoldDB" id="A0A0G9JW88"/>
<dbReference type="EMBL" id="JAIQ01000120">
    <property type="protein sequence ID" value="KLD98551.1"/>
    <property type="molecule type" value="Genomic_DNA"/>
</dbReference>
<evidence type="ECO:0000313" key="2">
    <source>
        <dbReference type="Proteomes" id="UP000035514"/>
    </source>
</evidence>
<accession>A0A0G9JW88</accession>
<evidence type="ECO:0000313" key="1">
    <source>
        <dbReference type="EMBL" id="KLD98551.1"/>
    </source>
</evidence>
<name>A0A0G9JW88_9BACT</name>
<dbReference type="Proteomes" id="UP000035514">
    <property type="component" value="Unassembled WGS sequence"/>
</dbReference>
<protein>
    <submittedName>
        <fullName evidence="1">Uncharacterized protein</fullName>
    </submittedName>
</protein>
<dbReference type="RefSeq" id="WP_046996992.1">
    <property type="nucleotide sequence ID" value="NZ_JAIQ01000120.1"/>
</dbReference>
<gene>
    <name evidence="1" type="ORF">AA20_08610</name>
</gene>
<sequence length="223" mass="22395">TTGKVTATVAADTAAALKAALTDTDVNALKLTVSGTSADAADLVSLDAKTSVAVDASAIKNISGDAADVKAAYDANANKTISGLGNETVDLSGANDASVSLVKAINDFTTGVITLDTVNVSAGNFSLSQLGDLKGITGLNTLDVSAGNTNITLSLKDLLASNDDTNSFIFNIDNGALGDTVKFADTTGWTADTTNSATGVTLYTNDVTSQVITINHTDVVVVA</sequence>
<comment type="caution">
    <text evidence="1">The sequence shown here is derived from an EMBL/GenBank/DDBJ whole genome shotgun (WGS) entry which is preliminary data.</text>
</comment>
<reference evidence="1 2" key="1">
    <citation type="submission" date="2014-01" db="EMBL/GenBank/DDBJ databases">
        <title>Development of a Comparative Genomic Fingerprinting Assay for High Resolution Genotyping of Arcobacter butzleri.</title>
        <authorList>
            <person name="Webb A.L."/>
            <person name="Inglis G.D."/>
            <person name="Kruczkiewicz P."/>
            <person name="Selinger L.B."/>
            <person name="Taboada E.N."/>
        </authorList>
    </citation>
    <scope>NUCLEOTIDE SEQUENCE [LARGE SCALE GENOMIC DNA]</scope>
    <source>
        <strain evidence="1 2">L348</strain>
    </source>
</reference>
<feature type="non-terminal residue" evidence="1">
    <location>
        <position position="1"/>
    </location>
</feature>
<proteinExistence type="predicted"/>
<organism evidence="1 2">
    <name type="scientific">Aliarcobacter butzleri L348</name>
    <dbReference type="NCBI Taxonomy" id="1447256"/>
    <lineage>
        <taxon>Bacteria</taxon>
        <taxon>Pseudomonadati</taxon>
        <taxon>Campylobacterota</taxon>
        <taxon>Epsilonproteobacteria</taxon>
        <taxon>Campylobacterales</taxon>
        <taxon>Arcobacteraceae</taxon>
        <taxon>Aliarcobacter</taxon>
    </lineage>
</organism>